<proteinExistence type="predicted"/>
<dbReference type="AlphaFoldDB" id="A0A2C9U9I3"/>
<dbReference type="STRING" id="3983.A0A2C9U9I3"/>
<evidence type="ECO:0000259" key="3">
    <source>
        <dbReference type="Pfam" id="PF14364"/>
    </source>
</evidence>
<feature type="compositionally biased region" description="Acidic residues" evidence="1">
    <location>
        <begin position="172"/>
        <end position="181"/>
    </location>
</feature>
<keyword evidence="2" id="KW-0472">Membrane</keyword>
<feature type="transmembrane region" description="Helical" evidence="2">
    <location>
        <begin position="66"/>
        <end position="86"/>
    </location>
</feature>
<feature type="transmembrane region" description="Helical" evidence="2">
    <location>
        <begin position="23"/>
        <end position="46"/>
    </location>
</feature>
<keyword evidence="2" id="KW-1133">Transmembrane helix</keyword>
<dbReference type="InterPro" id="IPR025520">
    <property type="entry name" value="DUF4408"/>
</dbReference>
<evidence type="ECO:0000256" key="1">
    <source>
        <dbReference type="SAM" id="MobiDB-lite"/>
    </source>
</evidence>
<name>A0A2C9U9I3_MANES</name>
<dbReference type="InterPro" id="IPR008480">
    <property type="entry name" value="DUF761_pln"/>
</dbReference>
<sequence length="292" mass="32679">MADLFQSSVFSSRLAGAVCVAKLVLFCAGIISTVIFFKVAIIPFAFDLVLSALPRIWISLRSWLAPPYIYIILNFIIITIAASSTLEYKNDRDTKSSSGKTQFLSADKSPGSLWHDVDVDEDDEISLNFVKTINPSVKLCSSSDSGLADSGKKLQVGEETTTTAPTTTTLEPPEEAEEDTMEETWKLIMEGQGKELSRQLKKSETWDTPPRAAVDTAAAADHDEIDPVAWARRELRKSETFSDRASLRREKSMSQDELNRRVEAFITKFNNEMRLQRQESYQQFMKMVNGGV</sequence>
<dbReference type="OMA" id="STLPQFW"/>
<keyword evidence="2" id="KW-0812">Transmembrane</keyword>
<gene>
    <name evidence="4" type="ORF">MANES_16G063300</name>
</gene>
<feature type="domain" description="DUF4408" evidence="3">
    <location>
        <begin position="54"/>
        <end position="86"/>
    </location>
</feature>
<accession>A0A2C9U9I3</accession>
<dbReference type="PANTHER" id="PTHR33098">
    <property type="entry name" value="COTTON FIBER (DUF761)"/>
    <property type="match status" value="1"/>
</dbReference>
<organism evidence="4">
    <name type="scientific">Manihot esculenta</name>
    <name type="common">Cassava</name>
    <name type="synonym">Jatropha manihot</name>
    <dbReference type="NCBI Taxonomy" id="3983"/>
    <lineage>
        <taxon>Eukaryota</taxon>
        <taxon>Viridiplantae</taxon>
        <taxon>Streptophyta</taxon>
        <taxon>Embryophyta</taxon>
        <taxon>Tracheophyta</taxon>
        <taxon>Spermatophyta</taxon>
        <taxon>Magnoliopsida</taxon>
        <taxon>eudicotyledons</taxon>
        <taxon>Gunneridae</taxon>
        <taxon>Pentapetalae</taxon>
        <taxon>rosids</taxon>
        <taxon>fabids</taxon>
        <taxon>Malpighiales</taxon>
        <taxon>Euphorbiaceae</taxon>
        <taxon>Crotonoideae</taxon>
        <taxon>Manihoteae</taxon>
        <taxon>Manihot</taxon>
    </lineage>
</organism>
<evidence type="ECO:0000313" key="4">
    <source>
        <dbReference type="EMBL" id="OAY26641.1"/>
    </source>
</evidence>
<protein>
    <recommendedName>
        <fullName evidence="3">DUF4408 domain-containing protein</fullName>
    </recommendedName>
</protein>
<dbReference type="Pfam" id="PF14364">
    <property type="entry name" value="DUF4408"/>
    <property type="match status" value="1"/>
</dbReference>
<dbReference type="EMBL" id="CM004402">
    <property type="protein sequence ID" value="OAY26641.1"/>
    <property type="molecule type" value="Genomic_DNA"/>
</dbReference>
<reference evidence="4" key="1">
    <citation type="submission" date="2016-02" db="EMBL/GenBank/DDBJ databases">
        <title>WGS assembly of Manihot esculenta.</title>
        <authorList>
            <person name="Bredeson J.V."/>
            <person name="Prochnik S.E."/>
            <person name="Lyons J.B."/>
            <person name="Schmutz J."/>
            <person name="Grimwood J."/>
            <person name="Vrebalov J."/>
            <person name="Bart R.S."/>
            <person name="Amuge T."/>
            <person name="Ferguson M.E."/>
            <person name="Green R."/>
            <person name="Putnam N."/>
            <person name="Stites J."/>
            <person name="Rounsley S."/>
            <person name="Rokhsar D.S."/>
        </authorList>
    </citation>
    <scope>NUCLEOTIDE SEQUENCE [LARGE SCALE GENOMIC DNA]</scope>
    <source>
        <tissue evidence="4">Leaf</tissue>
    </source>
</reference>
<evidence type="ECO:0000256" key="2">
    <source>
        <dbReference type="SAM" id="Phobius"/>
    </source>
</evidence>
<dbReference type="Pfam" id="PF05553">
    <property type="entry name" value="DUF761"/>
    <property type="match status" value="1"/>
</dbReference>
<dbReference type="PANTHER" id="PTHR33098:SF114">
    <property type="entry name" value="DUF4408 DOMAIN-CONTAINING PROTEIN"/>
    <property type="match status" value="1"/>
</dbReference>
<feature type="region of interest" description="Disordered" evidence="1">
    <location>
        <begin position="142"/>
        <end position="181"/>
    </location>
</feature>
<feature type="compositionally biased region" description="Low complexity" evidence="1">
    <location>
        <begin position="158"/>
        <end position="171"/>
    </location>
</feature>